<dbReference type="AlphaFoldDB" id="A0AAE3XSJ4"/>
<dbReference type="InterPro" id="IPR007492">
    <property type="entry name" value="LytTR_DNA-bd_dom"/>
</dbReference>
<dbReference type="InterPro" id="IPR046947">
    <property type="entry name" value="LytR-like"/>
</dbReference>
<sequence>MITCVIIEDQPPAQRILKKYIGDINYLELKETFSDAIHAMEYLKHHKVDVIFLDIHLPKISGIDFLSFLPHPPAVILTTAYPEYALKGYELNVTDYLLKPFSFERFLQAISKLDAVRSKNDSSPANIIHETPDTIFVKSGHEHLNIKPESILFIKSELDYTEIHLKDAKHLTSQSLKYWLQKLPKKQFAQVHRSYIVNVTAISKVSGNQIFFDDETIVPIGRAYRESFVNDFLQS</sequence>
<dbReference type="Gene3D" id="3.40.50.2300">
    <property type="match status" value="1"/>
</dbReference>
<dbReference type="Pfam" id="PF04397">
    <property type="entry name" value="LytTR"/>
    <property type="match status" value="1"/>
</dbReference>
<evidence type="ECO:0000313" key="4">
    <source>
        <dbReference type="EMBL" id="MDR6240769.1"/>
    </source>
</evidence>
<feature type="modified residue" description="4-aspartylphosphate" evidence="1">
    <location>
        <position position="54"/>
    </location>
</feature>
<organism evidence="4 5">
    <name type="scientific">Aureibacter tunicatorum</name>
    <dbReference type="NCBI Taxonomy" id="866807"/>
    <lineage>
        <taxon>Bacteria</taxon>
        <taxon>Pseudomonadati</taxon>
        <taxon>Bacteroidota</taxon>
        <taxon>Cytophagia</taxon>
        <taxon>Cytophagales</taxon>
        <taxon>Persicobacteraceae</taxon>
        <taxon>Aureibacter</taxon>
    </lineage>
</organism>
<accession>A0AAE3XSJ4</accession>
<dbReference type="EMBL" id="JAVDQD010000005">
    <property type="protein sequence ID" value="MDR6240769.1"/>
    <property type="molecule type" value="Genomic_DNA"/>
</dbReference>
<dbReference type="PANTHER" id="PTHR37299">
    <property type="entry name" value="TRANSCRIPTIONAL REGULATOR-RELATED"/>
    <property type="match status" value="1"/>
</dbReference>
<dbReference type="InterPro" id="IPR001789">
    <property type="entry name" value="Sig_transdc_resp-reg_receiver"/>
</dbReference>
<dbReference type="Gene3D" id="2.40.50.1020">
    <property type="entry name" value="LytTr DNA-binding domain"/>
    <property type="match status" value="1"/>
</dbReference>
<dbReference type="PROSITE" id="PS50930">
    <property type="entry name" value="HTH_LYTTR"/>
    <property type="match status" value="1"/>
</dbReference>
<keyword evidence="1" id="KW-0597">Phosphoprotein</keyword>
<dbReference type="SUPFAM" id="SSF52172">
    <property type="entry name" value="CheY-like"/>
    <property type="match status" value="1"/>
</dbReference>
<protein>
    <submittedName>
        <fullName evidence="4">DNA-binding LytR/AlgR family response regulator</fullName>
    </submittedName>
</protein>
<dbReference type="PANTHER" id="PTHR37299:SF1">
    <property type="entry name" value="STAGE 0 SPORULATION PROTEIN A HOMOLOG"/>
    <property type="match status" value="1"/>
</dbReference>
<gene>
    <name evidence="4" type="ORF">HNQ88_003845</name>
</gene>
<dbReference type="SMART" id="SM00850">
    <property type="entry name" value="LytTR"/>
    <property type="match status" value="1"/>
</dbReference>
<keyword evidence="4" id="KW-0238">DNA-binding</keyword>
<dbReference type="InterPro" id="IPR011006">
    <property type="entry name" value="CheY-like_superfamily"/>
</dbReference>
<feature type="domain" description="HTH LytTR-type" evidence="3">
    <location>
        <begin position="135"/>
        <end position="234"/>
    </location>
</feature>
<evidence type="ECO:0000259" key="2">
    <source>
        <dbReference type="PROSITE" id="PS50110"/>
    </source>
</evidence>
<dbReference type="Pfam" id="PF00072">
    <property type="entry name" value="Response_reg"/>
    <property type="match status" value="1"/>
</dbReference>
<evidence type="ECO:0000313" key="5">
    <source>
        <dbReference type="Proteomes" id="UP001185092"/>
    </source>
</evidence>
<dbReference type="Proteomes" id="UP001185092">
    <property type="component" value="Unassembled WGS sequence"/>
</dbReference>
<dbReference type="RefSeq" id="WP_309940988.1">
    <property type="nucleotide sequence ID" value="NZ_AP025306.1"/>
</dbReference>
<feature type="domain" description="Response regulatory" evidence="2">
    <location>
        <begin position="3"/>
        <end position="114"/>
    </location>
</feature>
<comment type="caution">
    <text evidence="4">The sequence shown here is derived from an EMBL/GenBank/DDBJ whole genome shotgun (WGS) entry which is preliminary data.</text>
</comment>
<dbReference type="GO" id="GO:0003677">
    <property type="term" value="F:DNA binding"/>
    <property type="evidence" value="ECO:0007669"/>
    <property type="project" value="UniProtKB-KW"/>
</dbReference>
<name>A0AAE3XSJ4_9BACT</name>
<evidence type="ECO:0000256" key="1">
    <source>
        <dbReference type="PROSITE-ProRule" id="PRU00169"/>
    </source>
</evidence>
<dbReference type="GO" id="GO:0000156">
    <property type="term" value="F:phosphorelay response regulator activity"/>
    <property type="evidence" value="ECO:0007669"/>
    <property type="project" value="InterPro"/>
</dbReference>
<proteinExistence type="predicted"/>
<reference evidence="4" key="1">
    <citation type="submission" date="2023-07" db="EMBL/GenBank/DDBJ databases">
        <title>Genomic Encyclopedia of Type Strains, Phase IV (KMG-IV): sequencing the most valuable type-strain genomes for metagenomic binning, comparative biology and taxonomic classification.</title>
        <authorList>
            <person name="Goeker M."/>
        </authorList>
    </citation>
    <scope>NUCLEOTIDE SEQUENCE</scope>
    <source>
        <strain evidence="4">DSM 26174</strain>
    </source>
</reference>
<evidence type="ECO:0000259" key="3">
    <source>
        <dbReference type="PROSITE" id="PS50930"/>
    </source>
</evidence>
<dbReference type="SMART" id="SM00448">
    <property type="entry name" value="REC"/>
    <property type="match status" value="1"/>
</dbReference>
<keyword evidence="5" id="KW-1185">Reference proteome</keyword>
<dbReference type="PROSITE" id="PS50110">
    <property type="entry name" value="RESPONSE_REGULATORY"/>
    <property type="match status" value="1"/>
</dbReference>